<gene>
    <name evidence="2" type="ORF">GALMADRAFT_761254</name>
</gene>
<evidence type="ECO:0000313" key="3">
    <source>
        <dbReference type="Proteomes" id="UP000027222"/>
    </source>
</evidence>
<sequence>MEWNGREDRIACLLALVGLTWNGMERYGGLQLERCAPVCKRRSTETDVRQSGVCGDAREGIGIGRMMTRLTVISSVVNGRKEKQQRVQIPKTEEKRKDEETQLAHTAYSKPNYASGGLPKK</sequence>
<evidence type="ECO:0000256" key="1">
    <source>
        <dbReference type="SAM" id="MobiDB-lite"/>
    </source>
</evidence>
<evidence type="ECO:0000313" key="2">
    <source>
        <dbReference type="EMBL" id="KDR72693.1"/>
    </source>
</evidence>
<name>A0A067T0Y8_GALM3</name>
<organism evidence="2 3">
    <name type="scientific">Galerina marginata (strain CBS 339.88)</name>
    <dbReference type="NCBI Taxonomy" id="685588"/>
    <lineage>
        <taxon>Eukaryota</taxon>
        <taxon>Fungi</taxon>
        <taxon>Dikarya</taxon>
        <taxon>Basidiomycota</taxon>
        <taxon>Agaricomycotina</taxon>
        <taxon>Agaricomycetes</taxon>
        <taxon>Agaricomycetidae</taxon>
        <taxon>Agaricales</taxon>
        <taxon>Agaricineae</taxon>
        <taxon>Strophariaceae</taxon>
        <taxon>Galerina</taxon>
    </lineage>
</organism>
<keyword evidence="3" id="KW-1185">Reference proteome</keyword>
<proteinExistence type="predicted"/>
<dbReference type="AlphaFoldDB" id="A0A067T0Y8"/>
<dbReference type="HOGENOM" id="CLU_2038244_0_0_1"/>
<feature type="region of interest" description="Disordered" evidence="1">
    <location>
        <begin position="81"/>
        <end position="121"/>
    </location>
</feature>
<accession>A0A067T0Y8</accession>
<protein>
    <submittedName>
        <fullName evidence="2">Uncharacterized protein</fullName>
    </submittedName>
</protein>
<feature type="compositionally biased region" description="Basic and acidic residues" evidence="1">
    <location>
        <begin position="81"/>
        <end position="102"/>
    </location>
</feature>
<dbReference type="EMBL" id="KL142388">
    <property type="protein sequence ID" value="KDR72693.1"/>
    <property type="molecule type" value="Genomic_DNA"/>
</dbReference>
<reference evidence="3" key="1">
    <citation type="journal article" date="2014" name="Proc. Natl. Acad. Sci. U.S.A.">
        <title>Extensive sampling of basidiomycete genomes demonstrates inadequacy of the white-rot/brown-rot paradigm for wood decay fungi.</title>
        <authorList>
            <person name="Riley R."/>
            <person name="Salamov A.A."/>
            <person name="Brown D.W."/>
            <person name="Nagy L.G."/>
            <person name="Floudas D."/>
            <person name="Held B.W."/>
            <person name="Levasseur A."/>
            <person name="Lombard V."/>
            <person name="Morin E."/>
            <person name="Otillar R."/>
            <person name="Lindquist E.A."/>
            <person name="Sun H."/>
            <person name="LaButti K.M."/>
            <person name="Schmutz J."/>
            <person name="Jabbour D."/>
            <person name="Luo H."/>
            <person name="Baker S.E."/>
            <person name="Pisabarro A.G."/>
            <person name="Walton J.D."/>
            <person name="Blanchette R.A."/>
            <person name="Henrissat B."/>
            <person name="Martin F."/>
            <person name="Cullen D."/>
            <person name="Hibbett D.S."/>
            <person name="Grigoriev I.V."/>
        </authorList>
    </citation>
    <scope>NUCLEOTIDE SEQUENCE [LARGE SCALE GENOMIC DNA]</scope>
    <source>
        <strain evidence="3">CBS 339.88</strain>
    </source>
</reference>
<dbReference type="Proteomes" id="UP000027222">
    <property type="component" value="Unassembled WGS sequence"/>
</dbReference>